<dbReference type="GO" id="GO:0003700">
    <property type="term" value="F:DNA-binding transcription factor activity"/>
    <property type="evidence" value="ECO:0007669"/>
    <property type="project" value="InterPro"/>
</dbReference>
<sequence>MKEGSPLLLPLLRSRAQGEIVAWLVLHPEQEFSLVEIARSVGVSAPTVMREVDRLADAGLIRQSRRGNQRLVQAETKNAVFAPLAQLMAVTFGPVPVLRELLAPIAGIREAHIYGSWAARYDQQPGPVPADIDVLVIGTADPDELDAVAAAATARLGRDVSIRRIRPTTWDDATGDAFKTTVTSRPMVTVLPVGDRS</sequence>
<dbReference type="Pfam" id="PF12802">
    <property type="entry name" value="MarR_2"/>
    <property type="match status" value="1"/>
</dbReference>
<evidence type="ECO:0000313" key="3">
    <source>
        <dbReference type="EMBL" id="MBK7271748.1"/>
    </source>
</evidence>
<dbReference type="EMBL" id="JADJIB010000001">
    <property type="protein sequence ID" value="MBK7271748.1"/>
    <property type="molecule type" value="Genomic_DNA"/>
</dbReference>
<dbReference type="InterPro" id="IPR000835">
    <property type="entry name" value="HTH_MarR-typ"/>
</dbReference>
<dbReference type="Gene3D" id="1.10.10.10">
    <property type="entry name" value="Winged helix-like DNA-binding domain superfamily/Winged helix DNA-binding domain"/>
    <property type="match status" value="1"/>
</dbReference>
<dbReference type="SUPFAM" id="SSF46785">
    <property type="entry name" value="Winged helix' DNA-binding domain"/>
    <property type="match status" value="1"/>
</dbReference>
<gene>
    <name evidence="2" type="ORF">IPF40_08115</name>
    <name evidence="3" type="ORF">IPI13_00765</name>
</gene>
<feature type="domain" description="HTH marR-type" evidence="1">
    <location>
        <begin position="15"/>
        <end position="66"/>
    </location>
</feature>
<dbReference type="AlphaFoldDB" id="A0A934X616"/>
<organism evidence="2 4">
    <name type="scientific">Candidatus Phosphoribacter hodrii</name>
    <dbReference type="NCBI Taxonomy" id="2953743"/>
    <lineage>
        <taxon>Bacteria</taxon>
        <taxon>Bacillati</taxon>
        <taxon>Actinomycetota</taxon>
        <taxon>Actinomycetes</taxon>
        <taxon>Micrococcales</taxon>
        <taxon>Dermatophilaceae</taxon>
        <taxon>Candidatus Phosphoribacter</taxon>
    </lineage>
</organism>
<dbReference type="EMBL" id="JADIXZ010000004">
    <property type="protein sequence ID" value="MBK6301005.1"/>
    <property type="molecule type" value="Genomic_DNA"/>
</dbReference>
<name>A0A934X616_9MICO</name>
<reference evidence="4 5" key="1">
    <citation type="submission" date="2020-10" db="EMBL/GenBank/DDBJ databases">
        <title>Connecting structure to function with the recovery of over 1000 high-quality activated sludge metagenome-assembled genomes encoding full-length rRNA genes using long-read sequencing.</title>
        <authorList>
            <person name="Singleton C.M."/>
            <person name="Petriglieri F."/>
            <person name="Kristensen J.M."/>
            <person name="Kirkegaard R.H."/>
            <person name="Michaelsen T.Y."/>
            <person name="Andersen M.H."/>
            <person name="Karst S.M."/>
            <person name="Dueholm M.S."/>
            <person name="Nielsen P.H."/>
            <person name="Albertsen M."/>
        </authorList>
    </citation>
    <scope>NUCLEOTIDE SEQUENCE [LARGE SCALE GENOMIC DNA]</scope>
    <source>
        <strain evidence="2">AalE_18-Q3-R2-46_BAT3C.188</strain>
        <strain evidence="3">Ega_18-Q3-R5-49_MAXAC.001</strain>
    </source>
</reference>
<dbReference type="InterPro" id="IPR011991">
    <property type="entry name" value="ArsR-like_HTH"/>
</dbReference>
<evidence type="ECO:0000313" key="5">
    <source>
        <dbReference type="Proteomes" id="UP000726105"/>
    </source>
</evidence>
<protein>
    <submittedName>
        <fullName evidence="2">Winged helix-turn-helix transcriptional regulator</fullName>
    </submittedName>
</protein>
<evidence type="ECO:0000313" key="2">
    <source>
        <dbReference type="EMBL" id="MBK6301005.1"/>
    </source>
</evidence>
<proteinExistence type="predicted"/>
<accession>A0A934X616</accession>
<evidence type="ECO:0000259" key="1">
    <source>
        <dbReference type="Pfam" id="PF12802"/>
    </source>
</evidence>
<dbReference type="Proteomes" id="UP000726105">
    <property type="component" value="Unassembled WGS sequence"/>
</dbReference>
<dbReference type="InterPro" id="IPR036390">
    <property type="entry name" value="WH_DNA-bd_sf"/>
</dbReference>
<comment type="caution">
    <text evidence="2">The sequence shown here is derived from an EMBL/GenBank/DDBJ whole genome shotgun (WGS) entry which is preliminary data.</text>
</comment>
<dbReference type="Proteomes" id="UP000718281">
    <property type="component" value="Unassembled WGS sequence"/>
</dbReference>
<dbReference type="InterPro" id="IPR036388">
    <property type="entry name" value="WH-like_DNA-bd_sf"/>
</dbReference>
<evidence type="ECO:0000313" key="4">
    <source>
        <dbReference type="Proteomes" id="UP000718281"/>
    </source>
</evidence>
<dbReference type="CDD" id="cd00090">
    <property type="entry name" value="HTH_ARSR"/>
    <property type="match status" value="1"/>
</dbReference>